<dbReference type="EMBL" id="ML213624">
    <property type="protein sequence ID" value="TFK35147.1"/>
    <property type="molecule type" value="Genomic_DNA"/>
</dbReference>
<dbReference type="Proteomes" id="UP000308652">
    <property type="component" value="Unassembled WGS sequence"/>
</dbReference>
<dbReference type="AlphaFoldDB" id="A0A5C3LRB5"/>
<reference evidence="2 3" key="1">
    <citation type="journal article" date="2019" name="Nat. Ecol. Evol.">
        <title>Megaphylogeny resolves global patterns of mushroom evolution.</title>
        <authorList>
            <person name="Varga T."/>
            <person name="Krizsan K."/>
            <person name="Foldi C."/>
            <person name="Dima B."/>
            <person name="Sanchez-Garcia M."/>
            <person name="Sanchez-Ramirez S."/>
            <person name="Szollosi G.J."/>
            <person name="Szarkandi J.G."/>
            <person name="Papp V."/>
            <person name="Albert L."/>
            <person name="Andreopoulos W."/>
            <person name="Angelini C."/>
            <person name="Antonin V."/>
            <person name="Barry K.W."/>
            <person name="Bougher N.L."/>
            <person name="Buchanan P."/>
            <person name="Buyck B."/>
            <person name="Bense V."/>
            <person name="Catcheside P."/>
            <person name="Chovatia M."/>
            <person name="Cooper J."/>
            <person name="Damon W."/>
            <person name="Desjardin D."/>
            <person name="Finy P."/>
            <person name="Geml J."/>
            <person name="Haridas S."/>
            <person name="Hughes K."/>
            <person name="Justo A."/>
            <person name="Karasinski D."/>
            <person name="Kautmanova I."/>
            <person name="Kiss B."/>
            <person name="Kocsube S."/>
            <person name="Kotiranta H."/>
            <person name="LaButti K.M."/>
            <person name="Lechner B.E."/>
            <person name="Liimatainen K."/>
            <person name="Lipzen A."/>
            <person name="Lukacs Z."/>
            <person name="Mihaltcheva S."/>
            <person name="Morgado L.N."/>
            <person name="Niskanen T."/>
            <person name="Noordeloos M.E."/>
            <person name="Ohm R.A."/>
            <person name="Ortiz-Santana B."/>
            <person name="Ovrebo C."/>
            <person name="Racz N."/>
            <person name="Riley R."/>
            <person name="Savchenko A."/>
            <person name="Shiryaev A."/>
            <person name="Soop K."/>
            <person name="Spirin V."/>
            <person name="Szebenyi C."/>
            <person name="Tomsovsky M."/>
            <person name="Tulloss R.E."/>
            <person name="Uehling J."/>
            <person name="Grigoriev I.V."/>
            <person name="Vagvolgyi C."/>
            <person name="Papp T."/>
            <person name="Martin F.M."/>
            <person name="Miettinen O."/>
            <person name="Hibbett D.S."/>
            <person name="Nagy L.G."/>
        </authorList>
    </citation>
    <scope>NUCLEOTIDE SEQUENCE [LARGE SCALE GENOMIC DNA]</scope>
    <source>
        <strain evidence="2 3">CBS 166.37</strain>
    </source>
</reference>
<keyword evidence="3" id="KW-1185">Reference proteome</keyword>
<accession>A0A5C3LRB5</accession>
<protein>
    <submittedName>
        <fullName evidence="2">Uncharacterized protein</fullName>
    </submittedName>
</protein>
<feature type="compositionally biased region" description="Basic and acidic residues" evidence="1">
    <location>
        <begin position="32"/>
        <end position="41"/>
    </location>
</feature>
<feature type="region of interest" description="Disordered" evidence="1">
    <location>
        <begin position="1"/>
        <end position="109"/>
    </location>
</feature>
<feature type="compositionally biased region" description="Acidic residues" evidence="1">
    <location>
        <begin position="82"/>
        <end position="91"/>
    </location>
</feature>
<evidence type="ECO:0000313" key="3">
    <source>
        <dbReference type="Proteomes" id="UP000308652"/>
    </source>
</evidence>
<feature type="compositionally biased region" description="Basic and acidic residues" evidence="1">
    <location>
        <begin position="98"/>
        <end position="109"/>
    </location>
</feature>
<sequence length="137" mass="15225">MPLFHGASGINIRESEMSDVAGNQYNGQTRHHQGDVNHGDQFHGPVSNRGVLGVRGNNARPVVNNNESKSRKRAPTPKESDSDNEDEDEDPAMANMKRMLDEACKERDEARAKCADLEKQLQLALAPKKTSRFGRKN</sequence>
<evidence type="ECO:0000313" key="2">
    <source>
        <dbReference type="EMBL" id="TFK35147.1"/>
    </source>
</evidence>
<evidence type="ECO:0000256" key="1">
    <source>
        <dbReference type="SAM" id="MobiDB-lite"/>
    </source>
</evidence>
<organism evidence="2 3">
    <name type="scientific">Crucibulum laeve</name>
    <dbReference type="NCBI Taxonomy" id="68775"/>
    <lineage>
        <taxon>Eukaryota</taxon>
        <taxon>Fungi</taxon>
        <taxon>Dikarya</taxon>
        <taxon>Basidiomycota</taxon>
        <taxon>Agaricomycotina</taxon>
        <taxon>Agaricomycetes</taxon>
        <taxon>Agaricomycetidae</taxon>
        <taxon>Agaricales</taxon>
        <taxon>Agaricineae</taxon>
        <taxon>Nidulariaceae</taxon>
        <taxon>Crucibulum</taxon>
    </lineage>
</organism>
<gene>
    <name evidence="2" type="ORF">BDQ12DRAFT_324972</name>
</gene>
<name>A0A5C3LRB5_9AGAR</name>
<proteinExistence type="predicted"/>